<gene>
    <name evidence="6" type="primary">LOC111107751</name>
</gene>
<organism evidence="5 6">
    <name type="scientific">Crassostrea virginica</name>
    <name type="common">Eastern oyster</name>
    <dbReference type="NCBI Taxonomy" id="6565"/>
    <lineage>
        <taxon>Eukaryota</taxon>
        <taxon>Metazoa</taxon>
        <taxon>Spiralia</taxon>
        <taxon>Lophotrochozoa</taxon>
        <taxon>Mollusca</taxon>
        <taxon>Bivalvia</taxon>
        <taxon>Autobranchia</taxon>
        <taxon>Pteriomorphia</taxon>
        <taxon>Ostreida</taxon>
        <taxon>Ostreoidea</taxon>
        <taxon>Ostreidae</taxon>
        <taxon>Crassostrea</taxon>
    </lineage>
</organism>
<feature type="chain" id="PRO_5034449071" evidence="4">
    <location>
        <begin position="22"/>
        <end position="125"/>
    </location>
</feature>
<keyword evidence="3" id="KW-0789">Thiol protease inhibitor</keyword>
<keyword evidence="2" id="KW-0646">Protease inhibitor</keyword>
<keyword evidence="5" id="KW-1185">Reference proteome</keyword>
<dbReference type="PROSITE" id="PS00287">
    <property type="entry name" value="CYSTATIN"/>
    <property type="match status" value="1"/>
</dbReference>
<dbReference type="AlphaFoldDB" id="A0A8B8B6Q5"/>
<proteinExistence type="inferred from homology"/>
<dbReference type="OrthoDB" id="2429551at2759"/>
<dbReference type="RefSeq" id="XP_022298803.1">
    <property type="nucleotide sequence ID" value="XM_022443095.1"/>
</dbReference>
<feature type="signal peptide" evidence="4">
    <location>
        <begin position="1"/>
        <end position="21"/>
    </location>
</feature>
<dbReference type="InterPro" id="IPR018073">
    <property type="entry name" value="Prot_inh_cystat_CS"/>
</dbReference>
<protein>
    <submittedName>
        <fullName evidence="6">Cystatin-A-like</fullName>
    </submittedName>
</protein>
<evidence type="ECO:0000256" key="4">
    <source>
        <dbReference type="SAM" id="SignalP"/>
    </source>
</evidence>
<dbReference type="KEGG" id="cvn:111107751"/>
<accession>A0A8B8B6Q5</accession>
<evidence type="ECO:0000256" key="3">
    <source>
        <dbReference type="ARBA" id="ARBA00022704"/>
    </source>
</evidence>
<dbReference type="Proteomes" id="UP000694844">
    <property type="component" value="Chromosome 8"/>
</dbReference>
<evidence type="ECO:0000313" key="6">
    <source>
        <dbReference type="RefSeq" id="XP_022298803.1"/>
    </source>
</evidence>
<reference evidence="6" key="1">
    <citation type="submission" date="2025-08" db="UniProtKB">
        <authorList>
            <consortium name="RefSeq"/>
        </authorList>
    </citation>
    <scope>IDENTIFICATION</scope>
    <source>
        <tissue evidence="6">Whole sample</tissue>
    </source>
</reference>
<name>A0A8B8B6Q5_CRAVI</name>
<keyword evidence="4" id="KW-0732">Signal</keyword>
<evidence type="ECO:0000256" key="2">
    <source>
        <dbReference type="ARBA" id="ARBA00022690"/>
    </source>
</evidence>
<dbReference type="PANTHER" id="PTHR11414">
    <property type="entry name" value="CYSTATIN FAMILY MEMBER"/>
    <property type="match status" value="1"/>
</dbReference>
<dbReference type="GO" id="GO:0005829">
    <property type="term" value="C:cytosol"/>
    <property type="evidence" value="ECO:0007669"/>
    <property type="project" value="TreeGrafter"/>
</dbReference>
<dbReference type="PANTHER" id="PTHR11414:SF21">
    <property type="entry name" value="CYSTATIN 14A, TANDEM DUPLICATE 1-RELATED"/>
    <property type="match status" value="1"/>
</dbReference>
<comment type="similarity">
    <text evidence="1">Belongs to the cystatin family.</text>
</comment>
<dbReference type="Gene3D" id="3.10.450.10">
    <property type="match status" value="1"/>
</dbReference>
<sequence>MNVVLLLLVATLSVCVSVCHAEDTTVVGGLSPTKFATEEVQDLVDMVRDDIISQLPLGYDQERALPEFTARLYRVQVVAGTNFFVKVETGPLRFIHARIHVDLTGDAHVVAVQVGKTMGDPLEYF</sequence>
<dbReference type="InterPro" id="IPR046350">
    <property type="entry name" value="Cystatin_sf"/>
</dbReference>
<dbReference type="GeneID" id="111107751"/>
<evidence type="ECO:0000313" key="5">
    <source>
        <dbReference type="Proteomes" id="UP000694844"/>
    </source>
</evidence>
<dbReference type="InterPro" id="IPR001713">
    <property type="entry name" value="Prot_inh_stefin"/>
</dbReference>
<dbReference type="GO" id="GO:0004869">
    <property type="term" value="F:cysteine-type endopeptidase inhibitor activity"/>
    <property type="evidence" value="ECO:0007669"/>
    <property type="project" value="UniProtKB-KW"/>
</dbReference>
<evidence type="ECO:0000256" key="1">
    <source>
        <dbReference type="ARBA" id="ARBA00009403"/>
    </source>
</evidence>
<dbReference type="SUPFAM" id="SSF54403">
    <property type="entry name" value="Cystatin/monellin"/>
    <property type="match status" value="1"/>
</dbReference>